<dbReference type="Proteomes" id="UP000502677">
    <property type="component" value="Chromosome"/>
</dbReference>
<dbReference type="Pfam" id="PF02629">
    <property type="entry name" value="CoA_binding"/>
    <property type="match status" value="1"/>
</dbReference>
<sequence length="521" mass="53794">MTVSEHRVYPNLYKDSVALMAITAAVTKLEGIEEASVVMATEANRANLRRVGLADDSSAGPNDLLVVVRGAEEARTQALDLAEELLTKERSGSEEGAAEEAPPVSLKAAASRYGDSTLALISVPGQYAAAEALKALELGLDVMMFSDNVPVDQEIALKRYADDRGLLVMGPDCGTAIVGGVPLGFANAVRRGSIGIVGASGTGTQEVATRIHHLGAGVSHALGTGGHDLSAEVGAISMLRAMRGLEEDEATDVIVLVSKPPAPSVAARVLDMARSLSTPVVAVFVGPKDAGIDTSGIVMADTLAGAADLAVAVAAGKDPVQIAESSLPVALRAEALTRTPSQKYLRGVFSGGTFCYETQSLCQQGGVVAASNTPVAGNKMATDLWHSEGHTILDMGDDVFTQGRPHPMIDPTLRNERITAELGDPETAVLVFDVVIGYGASADPVSSLIDVLETGRRAAAAAGRTVSLIAHVCGTELDSQDRSAVVERLRDAGVYVADSNAEAAHWALATLNSQTPSGANS</sequence>
<dbReference type="InterPro" id="IPR003781">
    <property type="entry name" value="CoA-bd"/>
</dbReference>
<dbReference type="PANTHER" id="PTHR11117">
    <property type="entry name" value="SUCCINYL-COA LIGASE SUBUNIT ALPHA"/>
    <property type="match status" value="1"/>
</dbReference>
<reference evidence="3 4" key="1">
    <citation type="submission" date="2020-03" db="EMBL/GenBank/DDBJ databases">
        <title>Leucobacter sp. nov., isolated from beetles.</title>
        <authorList>
            <person name="Hyun D.-W."/>
            <person name="Bae J.-W."/>
        </authorList>
    </citation>
    <scope>NUCLEOTIDE SEQUENCE [LARGE SCALE GENOMIC DNA]</scope>
    <source>
        <strain evidence="3 4">HDW9C</strain>
    </source>
</reference>
<dbReference type="KEGG" id="lvi:G7068_01110"/>
<dbReference type="GO" id="GO:0009361">
    <property type="term" value="C:succinate-CoA ligase complex (ADP-forming)"/>
    <property type="evidence" value="ECO:0007669"/>
    <property type="project" value="TreeGrafter"/>
</dbReference>
<feature type="domain" description="CoA-binding" evidence="2">
    <location>
        <begin position="192"/>
        <end position="284"/>
    </location>
</feature>
<dbReference type="RefSeq" id="WP_166287670.1">
    <property type="nucleotide sequence ID" value="NZ_CP049863.1"/>
</dbReference>
<dbReference type="GO" id="GO:0006099">
    <property type="term" value="P:tricarboxylic acid cycle"/>
    <property type="evidence" value="ECO:0007669"/>
    <property type="project" value="TreeGrafter"/>
</dbReference>
<dbReference type="InterPro" id="IPR016102">
    <property type="entry name" value="Succinyl-CoA_synth-like"/>
</dbReference>
<gene>
    <name evidence="3" type="primary">fdrA</name>
    <name evidence="3" type="ORF">G7068_01110</name>
</gene>
<dbReference type="NCBIfam" id="NF004760">
    <property type="entry name" value="PRK06091.1"/>
    <property type="match status" value="1"/>
</dbReference>
<dbReference type="SUPFAM" id="SSF52210">
    <property type="entry name" value="Succinyl-CoA synthetase domains"/>
    <property type="match status" value="2"/>
</dbReference>
<dbReference type="InterPro" id="IPR005811">
    <property type="entry name" value="SUCC_ACL_C"/>
</dbReference>
<dbReference type="GO" id="GO:0005829">
    <property type="term" value="C:cytosol"/>
    <property type="evidence" value="ECO:0007669"/>
    <property type="project" value="TreeGrafter"/>
</dbReference>
<evidence type="ECO:0000313" key="4">
    <source>
        <dbReference type="Proteomes" id="UP000502677"/>
    </source>
</evidence>
<dbReference type="GO" id="GO:0004775">
    <property type="term" value="F:succinate-CoA ligase (ADP-forming) activity"/>
    <property type="evidence" value="ECO:0007669"/>
    <property type="project" value="TreeGrafter"/>
</dbReference>
<dbReference type="Gene3D" id="3.40.50.720">
    <property type="entry name" value="NAD(P)-binding Rossmann-like Domain"/>
    <property type="match status" value="1"/>
</dbReference>
<dbReference type="Pfam" id="PF00549">
    <property type="entry name" value="Ligase_CoA"/>
    <property type="match status" value="1"/>
</dbReference>
<protein>
    <submittedName>
        <fullName evidence="3">Acyl-CoA synthetase FdrA</fullName>
    </submittedName>
</protein>
<dbReference type="AlphaFoldDB" id="A0A6G7XBY3"/>
<proteinExistence type="predicted"/>
<keyword evidence="4" id="KW-1185">Reference proteome</keyword>
<organism evidence="3 4">
    <name type="scientific">Leucobacter viscericola</name>
    <dbReference type="NCBI Taxonomy" id="2714935"/>
    <lineage>
        <taxon>Bacteria</taxon>
        <taxon>Bacillati</taxon>
        <taxon>Actinomycetota</taxon>
        <taxon>Actinomycetes</taxon>
        <taxon>Micrococcales</taxon>
        <taxon>Microbacteriaceae</taxon>
        <taxon>Leucobacter</taxon>
    </lineage>
</organism>
<name>A0A6G7XBY3_9MICO</name>
<evidence type="ECO:0000259" key="2">
    <source>
        <dbReference type="Pfam" id="PF02629"/>
    </source>
</evidence>
<accession>A0A6G7XBY3</accession>
<dbReference type="Gene3D" id="3.40.50.261">
    <property type="entry name" value="Succinyl-CoA synthetase domains"/>
    <property type="match status" value="2"/>
</dbReference>
<feature type="domain" description="ATP-citrate synthase/succinyl-CoA ligase C-terminal" evidence="1">
    <location>
        <begin position="348"/>
        <end position="508"/>
    </location>
</feature>
<dbReference type="GO" id="GO:0004776">
    <property type="term" value="F:succinate-CoA ligase (GDP-forming) activity"/>
    <property type="evidence" value="ECO:0007669"/>
    <property type="project" value="TreeGrafter"/>
</dbReference>
<evidence type="ECO:0000259" key="1">
    <source>
        <dbReference type="Pfam" id="PF00549"/>
    </source>
</evidence>
<dbReference type="PANTHER" id="PTHR11117:SF24">
    <property type="entry name" value="PROTEIN FDRA"/>
    <property type="match status" value="1"/>
</dbReference>
<dbReference type="EMBL" id="CP049863">
    <property type="protein sequence ID" value="QIK61959.1"/>
    <property type="molecule type" value="Genomic_DNA"/>
</dbReference>
<evidence type="ECO:0000313" key="3">
    <source>
        <dbReference type="EMBL" id="QIK61959.1"/>
    </source>
</evidence>